<gene>
    <name evidence="2" type="primary">ga21951</name>
    <name evidence="2" type="ORF">PR202_ga21951</name>
</gene>
<comment type="caution">
    <text evidence="2">The sequence shown here is derived from an EMBL/GenBank/DDBJ whole genome shotgun (WGS) entry which is preliminary data.</text>
</comment>
<dbReference type="EMBL" id="BQKI01000011">
    <property type="protein sequence ID" value="GJN04404.1"/>
    <property type="molecule type" value="Genomic_DNA"/>
</dbReference>
<dbReference type="Proteomes" id="UP001054889">
    <property type="component" value="Unassembled WGS sequence"/>
</dbReference>
<feature type="region of interest" description="Disordered" evidence="1">
    <location>
        <begin position="1"/>
        <end position="37"/>
    </location>
</feature>
<protein>
    <recommendedName>
        <fullName evidence="4">40S ribosomal protein S30</fullName>
    </recommendedName>
</protein>
<organism evidence="2 3">
    <name type="scientific">Eleusine coracana subsp. coracana</name>
    <dbReference type="NCBI Taxonomy" id="191504"/>
    <lineage>
        <taxon>Eukaryota</taxon>
        <taxon>Viridiplantae</taxon>
        <taxon>Streptophyta</taxon>
        <taxon>Embryophyta</taxon>
        <taxon>Tracheophyta</taxon>
        <taxon>Spermatophyta</taxon>
        <taxon>Magnoliopsida</taxon>
        <taxon>Liliopsida</taxon>
        <taxon>Poales</taxon>
        <taxon>Poaceae</taxon>
        <taxon>PACMAD clade</taxon>
        <taxon>Chloridoideae</taxon>
        <taxon>Cynodonteae</taxon>
        <taxon>Eleusininae</taxon>
        <taxon>Eleusine</taxon>
    </lineage>
</organism>
<evidence type="ECO:0008006" key="4">
    <source>
        <dbReference type="Google" id="ProtNLM"/>
    </source>
</evidence>
<reference evidence="2" key="2">
    <citation type="submission" date="2021-12" db="EMBL/GenBank/DDBJ databases">
        <title>Resequencing data analysis of finger millet.</title>
        <authorList>
            <person name="Hatakeyama M."/>
            <person name="Aluri S."/>
            <person name="Balachadran M.T."/>
            <person name="Sivarajan S.R."/>
            <person name="Poveda L."/>
            <person name="Shimizu-Inatsugi R."/>
            <person name="Schlapbach R."/>
            <person name="Sreeman S.M."/>
            <person name="Shimizu K.K."/>
        </authorList>
    </citation>
    <scope>NUCLEOTIDE SEQUENCE</scope>
</reference>
<name>A0AAV5D1A9_ELECO</name>
<sequence>MGDTKEKGVVHRRLVGQNNTQRKEKGKKRNKLTDHPNSVVNLKASKCLCLRWNSTIILRALAPVQR</sequence>
<reference evidence="2" key="1">
    <citation type="journal article" date="2018" name="DNA Res.">
        <title>Multiple hybrid de novo genome assembly of finger millet, an orphan allotetraploid crop.</title>
        <authorList>
            <person name="Hatakeyama M."/>
            <person name="Aluri S."/>
            <person name="Balachadran M.T."/>
            <person name="Sivarajan S.R."/>
            <person name="Patrignani A."/>
            <person name="Gruter S."/>
            <person name="Poveda L."/>
            <person name="Shimizu-Inatsugi R."/>
            <person name="Baeten J."/>
            <person name="Francoijs K.J."/>
            <person name="Nataraja K.N."/>
            <person name="Reddy Y.A.N."/>
            <person name="Phadnis S."/>
            <person name="Ravikumar R.L."/>
            <person name="Schlapbach R."/>
            <person name="Sreeman S.M."/>
            <person name="Shimizu K.K."/>
        </authorList>
    </citation>
    <scope>NUCLEOTIDE SEQUENCE</scope>
</reference>
<dbReference type="AlphaFoldDB" id="A0AAV5D1A9"/>
<evidence type="ECO:0000313" key="3">
    <source>
        <dbReference type="Proteomes" id="UP001054889"/>
    </source>
</evidence>
<keyword evidence="3" id="KW-1185">Reference proteome</keyword>
<evidence type="ECO:0000256" key="1">
    <source>
        <dbReference type="SAM" id="MobiDB-lite"/>
    </source>
</evidence>
<proteinExistence type="predicted"/>
<evidence type="ECO:0000313" key="2">
    <source>
        <dbReference type="EMBL" id="GJN04404.1"/>
    </source>
</evidence>
<accession>A0AAV5D1A9</accession>